<dbReference type="EMBL" id="NNRL01000161">
    <property type="protein sequence ID" value="OYR11939.1"/>
    <property type="molecule type" value="Genomic_DNA"/>
</dbReference>
<dbReference type="Proteomes" id="UP000216478">
    <property type="component" value="Unassembled WGS sequence"/>
</dbReference>
<evidence type="ECO:0000313" key="1">
    <source>
        <dbReference type="EMBL" id="OYR11939.1"/>
    </source>
</evidence>
<name>A0A256FAP2_9HYPH</name>
<sequence>MTFRPDWVLAILQGEILMQTAFPVRICPTNCRRGDVYMKHSTYMGRTGSNVHSQ</sequence>
<comment type="caution">
    <text evidence="1">The sequence shown here is derived from an EMBL/GenBank/DDBJ whole genome shotgun (WGS) entry which is preliminary data.</text>
</comment>
<dbReference type="AlphaFoldDB" id="A0A256FAP2"/>
<accession>A0A256FAP2</accession>
<organism evidence="1 2">
    <name type="scientific">Brucella grignonensis</name>
    <dbReference type="NCBI Taxonomy" id="94627"/>
    <lineage>
        <taxon>Bacteria</taxon>
        <taxon>Pseudomonadati</taxon>
        <taxon>Pseudomonadota</taxon>
        <taxon>Alphaproteobacteria</taxon>
        <taxon>Hyphomicrobiales</taxon>
        <taxon>Brucellaceae</taxon>
        <taxon>Brucella/Ochrobactrum group</taxon>
        <taxon>Brucella</taxon>
    </lineage>
</organism>
<proteinExistence type="predicted"/>
<keyword evidence="2" id="KW-1185">Reference proteome</keyword>
<gene>
    <name evidence="1" type="ORF">CEV33_1502</name>
</gene>
<evidence type="ECO:0000313" key="2">
    <source>
        <dbReference type="Proteomes" id="UP000216478"/>
    </source>
</evidence>
<protein>
    <submittedName>
        <fullName evidence="1">Uncharacterized protein</fullName>
    </submittedName>
</protein>
<reference evidence="1 2" key="1">
    <citation type="submission" date="2017-07" db="EMBL/GenBank/DDBJ databases">
        <title>Phylogenetic study on the rhizospheric bacterium Ochrobactrum sp. A44.</title>
        <authorList>
            <person name="Krzyzanowska D.M."/>
            <person name="Ossowicki A."/>
            <person name="Rajewska M."/>
            <person name="Maciag T."/>
            <person name="Kaczynski Z."/>
            <person name="Czerwicka M."/>
            <person name="Jafra S."/>
        </authorList>
    </citation>
    <scope>NUCLEOTIDE SEQUENCE [LARGE SCALE GENOMIC DNA]</scope>
    <source>
        <strain evidence="1 2">OgA9a</strain>
    </source>
</reference>